<accession>A0A9D2GYK5</accession>
<evidence type="ECO:0000313" key="2">
    <source>
        <dbReference type="Proteomes" id="UP000824108"/>
    </source>
</evidence>
<gene>
    <name evidence="1" type="ORF">H9807_06465</name>
</gene>
<evidence type="ECO:0000313" key="1">
    <source>
        <dbReference type="EMBL" id="HIZ91742.1"/>
    </source>
</evidence>
<proteinExistence type="predicted"/>
<protein>
    <submittedName>
        <fullName evidence="1">Uncharacterized protein</fullName>
    </submittedName>
</protein>
<sequence length="53" mass="6734">MHNKKHTIETRQKISDSLKKYYAETQTEEQRQERIRKIKDYYRRAYFYINGLY</sequence>
<dbReference type="AlphaFoldDB" id="A0A9D2GYK5"/>
<reference evidence="1" key="1">
    <citation type="journal article" date="2021" name="PeerJ">
        <title>Extensive microbial diversity within the chicken gut microbiome revealed by metagenomics and culture.</title>
        <authorList>
            <person name="Gilroy R."/>
            <person name="Ravi A."/>
            <person name="Getino M."/>
            <person name="Pursley I."/>
            <person name="Horton D.L."/>
            <person name="Alikhan N.F."/>
            <person name="Baker D."/>
            <person name="Gharbi K."/>
            <person name="Hall N."/>
            <person name="Watson M."/>
            <person name="Adriaenssens E.M."/>
            <person name="Foster-Nyarko E."/>
            <person name="Jarju S."/>
            <person name="Secka A."/>
            <person name="Antonio M."/>
            <person name="Oren A."/>
            <person name="Chaudhuri R.R."/>
            <person name="La Ragione R."/>
            <person name="Hildebrand F."/>
            <person name="Pallen M.J."/>
        </authorList>
    </citation>
    <scope>NUCLEOTIDE SEQUENCE</scope>
    <source>
        <strain evidence="1">CHK118-2852</strain>
    </source>
</reference>
<dbReference type="EMBL" id="DXAV01000053">
    <property type="protein sequence ID" value="HIZ91742.1"/>
    <property type="molecule type" value="Genomic_DNA"/>
</dbReference>
<dbReference type="Proteomes" id="UP000824108">
    <property type="component" value="Unassembled WGS sequence"/>
</dbReference>
<organism evidence="1 2">
    <name type="scientific">Candidatus Bacteroides merdavium</name>
    <dbReference type="NCBI Taxonomy" id="2838472"/>
    <lineage>
        <taxon>Bacteria</taxon>
        <taxon>Pseudomonadati</taxon>
        <taxon>Bacteroidota</taxon>
        <taxon>Bacteroidia</taxon>
        <taxon>Bacteroidales</taxon>
        <taxon>Bacteroidaceae</taxon>
        <taxon>Bacteroides</taxon>
    </lineage>
</organism>
<name>A0A9D2GYK5_9BACE</name>
<comment type="caution">
    <text evidence="1">The sequence shown here is derived from an EMBL/GenBank/DDBJ whole genome shotgun (WGS) entry which is preliminary data.</text>
</comment>
<reference evidence="1" key="2">
    <citation type="submission" date="2021-04" db="EMBL/GenBank/DDBJ databases">
        <authorList>
            <person name="Gilroy R."/>
        </authorList>
    </citation>
    <scope>NUCLEOTIDE SEQUENCE</scope>
    <source>
        <strain evidence="1">CHK118-2852</strain>
    </source>
</reference>